<dbReference type="InterPro" id="IPR024301">
    <property type="entry name" value="Amidase_6"/>
</dbReference>
<dbReference type="SUPFAM" id="SSF54001">
    <property type="entry name" value="Cysteine proteinases"/>
    <property type="match status" value="1"/>
</dbReference>
<evidence type="ECO:0000313" key="3">
    <source>
        <dbReference type="Proteomes" id="UP001211894"/>
    </source>
</evidence>
<keyword evidence="3" id="KW-1185">Reference proteome</keyword>
<dbReference type="EMBL" id="JAQKAB010000013">
    <property type="protein sequence ID" value="MDA7028206.1"/>
    <property type="molecule type" value="Genomic_DNA"/>
</dbReference>
<dbReference type="RefSeq" id="WP_271342023.1">
    <property type="nucleotide sequence ID" value="NZ_JAQKAB010000013.1"/>
</dbReference>
<organism evidence="2 3">
    <name type="scientific">Bacillus changyiensis</name>
    <dbReference type="NCBI Taxonomy" id="3004103"/>
    <lineage>
        <taxon>Bacteria</taxon>
        <taxon>Bacillati</taxon>
        <taxon>Bacillota</taxon>
        <taxon>Bacilli</taxon>
        <taxon>Bacillales</taxon>
        <taxon>Bacillaceae</taxon>
        <taxon>Bacillus</taxon>
    </lineage>
</organism>
<evidence type="ECO:0000313" key="2">
    <source>
        <dbReference type="EMBL" id="MDA7028206.1"/>
    </source>
</evidence>
<gene>
    <name evidence="2" type="ORF">PJ311_16660</name>
</gene>
<sequence length="301" mass="35425">MKQIIEHLLKARLDYLINGVEAENWGEVGGFEVIERKRKLFAKRSVQIVKANMRTVLKEHWLEEDDTLHVNYQTHTAYLCKDGDDMYMEEQIEKRTALMFDQMIVKDFEIQRPKVELAPDHKEEPCADFREVLGREFRYDRFAVVRYAETFWNKRNSAYKNFQDNCTNFVSQCLRAGKAPMRGYPNRGKGWWMQNHSWSYSWAVAHSLRTFLKQSKAGLRSVQVGSADQLMEGDVICYDFRGDGRFDHTAIVIAKDKSNMPLVNAQTHDCRMRYWSYEDSPAYTPSIRYAFLHIEDDTIKS</sequence>
<comment type="caution">
    <text evidence="2">The sequence shown here is derived from an EMBL/GenBank/DDBJ whole genome shotgun (WGS) entry which is preliminary data.</text>
</comment>
<dbReference type="Pfam" id="PF12671">
    <property type="entry name" value="Amidase_6"/>
    <property type="match status" value="1"/>
</dbReference>
<accession>A0ABT4X9V4</accession>
<proteinExistence type="predicted"/>
<feature type="domain" description="Putative amidase" evidence="1">
    <location>
        <begin position="138"/>
        <end position="287"/>
    </location>
</feature>
<dbReference type="PANTHER" id="PTHR40032">
    <property type="entry name" value="EXPORTED PROTEIN-RELATED"/>
    <property type="match status" value="1"/>
</dbReference>
<dbReference type="InterPro" id="IPR038765">
    <property type="entry name" value="Papain-like_cys_pep_sf"/>
</dbReference>
<name>A0ABT4X9V4_9BACI</name>
<reference evidence="2 3" key="1">
    <citation type="submission" date="2023-01" db="EMBL/GenBank/DDBJ databases">
        <title>Bacillus changyiensis sp. nov., isolated from a coastal deposit.</title>
        <authorList>
            <person name="Xiao G."/>
            <person name="Lai Q."/>
            <person name="Hu Z."/>
            <person name="Shao Z."/>
        </authorList>
    </citation>
    <scope>NUCLEOTIDE SEQUENCE [LARGE SCALE GENOMIC DNA]</scope>
    <source>
        <strain evidence="2 3">CLL-7-23</strain>
    </source>
</reference>
<protein>
    <submittedName>
        <fullName evidence="2">Amidase domain-containing protein</fullName>
    </submittedName>
</protein>
<dbReference type="PANTHER" id="PTHR40032:SF1">
    <property type="entry name" value="EXPORTED PROTEIN"/>
    <property type="match status" value="1"/>
</dbReference>
<evidence type="ECO:0000259" key="1">
    <source>
        <dbReference type="Pfam" id="PF12671"/>
    </source>
</evidence>
<dbReference type="Proteomes" id="UP001211894">
    <property type="component" value="Unassembled WGS sequence"/>
</dbReference>